<organism evidence="2 3">
    <name type="scientific">Pseudohalioglobus lutimaris</name>
    <dbReference type="NCBI Taxonomy" id="1737061"/>
    <lineage>
        <taxon>Bacteria</taxon>
        <taxon>Pseudomonadati</taxon>
        <taxon>Pseudomonadota</taxon>
        <taxon>Gammaproteobacteria</taxon>
        <taxon>Cellvibrionales</taxon>
        <taxon>Halieaceae</taxon>
        <taxon>Pseudohalioglobus</taxon>
    </lineage>
</organism>
<protein>
    <recommendedName>
        <fullName evidence="4">VWA domain-containing protein</fullName>
    </recommendedName>
</protein>
<comment type="caution">
    <text evidence="2">The sequence shown here is derived from an EMBL/GenBank/DDBJ whole genome shotgun (WGS) entry which is preliminary data.</text>
</comment>
<accession>A0A2N5WZD6</accession>
<dbReference type="PIRSF" id="PIRSF010256">
    <property type="entry name" value="CoxE_vWa"/>
    <property type="match status" value="1"/>
</dbReference>
<dbReference type="OrthoDB" id="9790469at2"/>
<dbReference type="AlphaFoldDB" id="A0A2N5WZD6"/>
<evidence type="ECO:0008006" key="4">
    <source>
        <dbReference type="Google" id="ProtNLM"/>
    </source>
</evidence>
<reference evidence="2 3" key="1">
    <citation type="submission" date="2018-01" db="EMBL/GenBank/DDBJ databases">
        <title>The draft genome sequence of Halioglobus lutimaris HF004.</title>
        <authorList>
            <person name="Du Z.-J."/>
            <person name="Shi M.-J."/>
        </authorList>
    </citation>
    <scope>NUCLEOTIDE SEQUENCE [LARGE SCALE GENOMIC DNA]</scope>
    <source>
        <strain evidence="2 3">HF004</strain>
    </source>
</reference>
<sequence length="472" mass="53519">MPENLVSFIQVLRTHDVRVSPAETLDAVNVAAALGYGDRQRLRDGLGMALAKTAEEEAVFAQCFDRFFDRRLADFDETVEEKLDPSATAETNDNPSEAPQTDPAVIDNPLEAAAADSPELAALMESPLMQALLNNDRNTLSLAMGRAGESSGLEQIQLFTQKGQFTRKILDAMGEEQIRAGVIALEQKNSPALPQLQRYRDILREQVRDYVEAQYLLHAEGKTRQFMEDVLSKTRLSNIEHSYLHRVHELVRKMAKKLAARHSRKRRQYRRGQLDMPRTIRRGVVNEGLMFDVYWRRTRKEKPQLLAICDVSGSVAAYAKFLLLFLYSLQDVLPRVRSFAFSSHLGEVSDLFAQHPVEKAIELVNWKYGGATDYGSAFTDFASLALDDINSNTTVILLGDARNNRGDPKLEILQSIYRRARQVIWLNPESRRAWGSGDSEMLRYQSACHFTAECNNLKQLERIIDQLLKSTR</sequence>
<dbReference type="PANTHER" id="PTHR39338">
    <property type="entry name" value="BLL5662 PROTEIN-RELATED"/>
    <property type="match status" value="1"/>
</dbReference>
<dbReference type="InterPro" id="IPR011195">
    <property type="entry name" value="UCP010256"/>
</dbReference>
<dbReference type="InterPro" id="IPR008912">
    <property type="entry name" value="Uncharacterised_CoxE"/>
</dbReference>
<dbReference type="PANTHER" id="PTHR39338:SF5">
    <property type="entry name" value="BLR6139 PROTEIN"/>
    <property type="match status" value="1"/>
</dbReference>
<proteinExistence type="predicted"/>
<name>A0A2N5WZD6_9GAMM</name>
<evidence type="ECO:0000313" key="2">
    <source>
        <dbReference type="EMBL" id="PLW67593.1"/>
    </source>
</evidence>
<feature type="compositionally biased region" description="Polar residues" evidence="1">
    <location>
        <begin position="88"/>
        <end position="99"/>
    </location>
</feature>
<gene>
    <name evidence="2" type="ORF">C0039_16280</name>
</gene>
<evidence type="ECO:0000313" key="3">
    <source>
        <dbReference type="Proteomes" id="UP000235005"/>
    </source>
</evidence>
<feature type="region of interest" description="Disordered" evidence="1">
    <location>
        <begin position="80"/>
        <end position="104"/>
    </location>
</feature>
<dbReference type="InterPro" id="IPR036465">
    <property type="entry name" value="vWFA_dom_sf"/>
</dbReference>
<evidence type="ECO:0000256" key="1">
    <source>
        <dbReference type="SAM" id="MobiDB-lite"/>
    </source>
</evidence>
<dbReference type="SUPFAM" id="SSF53300">
    <property type="entry name" value="vWA-like"/>
    <property type="match status" value="1"/>
</dbReference>
<dbReference type="Proteomes" id="UP000235005">
    <property type="component" value="Unassembled WGS sequence"/>
</dbReference>
<dbReference type="RefSeq" id="WP_101518694.1">
    <property type="nucleotide sequence ID" value="NZ_PKUS01000027.1"/>
</dbReference>
<keyword evidence="3" id="KW-1185">Reference proteome</keyword>
<dbReference type="Pfam" id="PF05762">
    <property type="entry name" value="VWA_CoxE"/>
    <property type="match status" value="1"/>
</dbReference>
<dbReference type="EMBL" id="PKUS01000027">
    <property type="protein sequence ID" value="PLW67593.1"/>
    <property type="molecule type" value="Genomic_DNA"/>
</dbReference>